<dbReference type="AlphaFoldDB" id="A0A9W7WEL1"/>
<evidence type="ECO:0000313" key="2">
    <source>
        <dbReference type="Proteomes" id="UP001059041"/>
    </source>
</evidence>
<protein>
    <submittedName>
        <fullName evidence="1">Uncharacterized protein</fullName>
    </submittedName>
</protein>
<name>A0A9W7WEL1_TRIRA</name>
<sequence>MEFNLSDENLLPLNAVDQYRLALLESKGISKQAEQDMKRRCRNYMLELPKEIRKRLPDNIKQLEALKFLSPRHVLTSKKMSQNKFVPFQQHTPPSLIIRGAGVQQANSPAERCRDLFPITKGCRNIIDSQQFDKLPPINITSVGLLLPNPPSDIKPEGLNILPSIRKKKDCGNIKGSQQSKDLPPLNIRGAGVQQANSPAKRYKVLHPITKGCRNIIASQQSDDLPPINIRGVCLLRPNPPSDIKPEGQNILPKIWKKKDCGNIKGSQQSKDLPPLNVRGGRALIKHSFL</sequence>
<proteinExistence type="predicted"/>
<comment type="caution">
    <text evidence="1">The sequence shown here is derived from an EMBL/GenBank/DDBJ whole genome shotgun (WGS) entry which is preliminary data.</text>
</comment>
<reference evidence="1" key="1">
    <citation type="submission" date="2021-02" db="EMBL/GenBank/DDBJ databases">
        <title>Comparative genomics reveals that relaxation of natural selection precedes convergent phenotypic evolution of cavefish.</title>
        <authorList>
            <person name="Peng Z."/>
        </authorList>
    </citation>
    <scope>NUCLEOTIDE SEQUENCE</scope>
    <source>
        <tissue evidence="1">Muscle</tissue>
    </source>
</reference>
<organism evidence="1 2">
    <name type="scientific">Triplophysa rosa</name>
    <name type="common">Cave loach</name>
    <dbReference type="NCBI Taxonomy" id="992332"/>
    <lineage>
        <taxon>Eukaryota</taxon>
        <taxon>Metazoa</taxon>
        <taxon>Chordata</taxon>
        <taxon>Craniata</taxon>
        <taxon>Vertebrata</taxon>
        <taxon>Euteleostomi</taxon>
        <taxon>Actinopterygii</taxon>
        <taxon>Neopterygii</taxon>
        <taxon>Teleostei</taxon>
        <taxon>Ostariophysi</taxon>
        <taxon>Cypriniformes</taxon>
        <taxon>Nemacheilidae</taxon>
        <taxon>Triplophysa</taxon>
    </lineage>
</organism>
<dbReference type="Proteomes" id="UP001059041">
    <property type="component" value="Linkage Group LG18"/>
</dbReference>
<evidence type="ECO:0000313" key="1">
    <source>
        <dbReference type="EMBL" id="KAI7797041.1"/>
    </source>
</evidence>
<dbReference type="EMBL" id="JAFHDT010000018">
    <property type="protein sequence ID" value="KAI7797041.1"/>
    <property type="molecule type" value="Genomic_DNA"/>
</dbReference>
<keyword evidence="2" id="KW-1185">Reference proteome</keyword>
<gene>
    <name evidence="1" type="ORF">IRJ41_011625</name>
</gene>
<accession>A0A9W7WEL1</accession>